<evidence type="ECO:0000256" key="1">
    <source>
        <dbReference type="ARBA" id="ARBA00010641"/>
    </source>
</evidence>
<dbReference type="InterPro" id="IPR013249">
    <property type="entry name" value="RNA_pol_sigma70_r4_t2"/>
</dbReference>
<dbReference type="KEGG" id="lcre:Pla8534_60540"/>
<dbReference type="EMBL" id="CP036433">
    <property type="protein sequence ID" value="QDU98193.1"/>
    <property type="molecule type" value="Genomic_DNA"/>
</dbReference>
<dbReference type="InterPro" id="IPR014326">
    <property type="entry name" value="RNA_pol_sigma-70_Plancto"/>
</dbReference>
<evidence type="ECO:0000256" key="2">
    <source>
        <dbReference type="ARBA" id="ARBA00023015"/>
    </source>
</evidence>
<evidence type="ECO:0000256" key="5">
    <source>
        <dbReference type="ARBA" id="ARBA00023163"/>
    </source>
</evidence>
<dbReference type="Pfam" id="PF08281">
    <property type="entry name" value="Sigma70_r4_2"/>
    <property type="match status" value="1"/>
</dbReference>
<sequence length="208" mass="23785">MWPESDQTEQLLGAAREGDASAVNVLMERHRNALRRMVQMRLDQKIQQRVDVSDVVQEVLVEANRRLQDYLANPVMSFRLWLRQIAKDRIIDAHRRHRVSAKRSVDREHPMAAHVGNDRSTIDLAAQIYDPELTPAAAAAQQEMSRRVEAAITQLNDQDCEIILMRHYEQLSNQEIAAALELTEPAASMRYLRAVRRLRTLLDGGSPS</sequence>
<dbReference type="Gene3D" id="1.10.10.10">
    <property type="entry name" value="Winged helix-like DNA-binding domain superfamily/Winged helix DNA-binding domain"/>
    <property type="match status" value="1"/>
</dbReference>
<dbReference type="NCBIfam" id="TIGR02984">
    <property type="entry name" value="Sig-70_plancto1"/>
    <property type="match status" value="1"/>
</dbReference>
<accession>A0A518E294</accession>
<evidence type="ECO:0000256" key="3">
    <source>
        <dbReference type="ARBA" id="ARBA00023082"/>
    </source>
</evidence>
<evidence type="ECO:0000256" key="4">
    <source>
        <dbReference type="ARBA" id="ARBA00023125"/>
    </source>
</evidence>
<comment type="similarity">
    <text evidence="1">Belongs to the sigma-70 factor family. ECF subfamily.</text>
</comment>
<dbReference type="GO" id="GO:0016987">
    <property type="term" value="F:sigma factor activity"/>
    <property type="evidence" value="ECO:0007669"/>
    <property type="project" value="UniProtKB-KW"/>
</dbReference>
<keyword evidence="3" id="KW-0731">Sigma factor</keyword>
<evidence type="ECO:0000259" key="7">
    <source>
        <dbReference type="Pfam" id="PF08281"/>
    </source>
</evidence>
<dbReference type="InterPro" id="IPR014284">
    <property type="entry name" value="RNA_pol_sigma-70_dom"/>
</dbReference>
<dbReference type="Gene3D" id="1.10.1740.10">
    <property type="match status" value="1"/>
</dbReference>
<evidence type="ECO:0000313" key="8">
    <source>
        <dbReference type="EMBL" id="QDU98193.1"/>
    </source>
</evidence>
<name>A0A518E294_9BACT</name>
<keyword evidence="2" id="KW-0805">Transcription regulation</keyword>
<evidence type="ECO:0000259" key="6">
    <source>
        <dbReference type="Pfam" id="PF04542"/>
    </source>
</evidence>
<dbReference type="GO" id="GO:0006352">
    <property type="term" value="P:DNA-templated transcription initiation"/>
    <property type="evidence" value="ECO:0007669"/>
    <property type="project" value="InterPro"/>
</dbReference>
<dbReference type="PANTHER" id="PTHR43133">
    <property type="entry name" value="RNA POLYMERASE ECF-TYPE SIGMA FACTO"/>
    <property type="match status" value="1"/>
</dbReference>
<reference evidence="8 9" key="1">
    <citation type="submission" date="2019-02" db="EMBL/GenBank/DDBJ databases">
        <title>Deep-cultivation of Planctomycetes and their phenomic and genomic characterization uncovers novel biology.</title>
        <authorList>
            <person name="Wiegand S."/>
            <person name="Jogler M."/>
            <person name="Boedeker C."/>
            <person name="Pinto D."/>
            <person name="Vollmers J."/>
            <person name="Rivas-Marin E."/>
            <person name="Kohn T."/>
            <person name="Peeters S.H."/>
            <person name="Heuer A."/>
            <person name="Rast P."/>
            <person name="Oberbeckmann S."/>
            <person name="Bunk B."/>
            <person name="Jeske O."/>
            <person name="Meyerdierks A."/>
            <person name="Storesund J.E."/>
            <person name="Kallscheuer N."/>
            <person name="Luecker S."/>
            <person name="Lage O.M."/>
            <person name="Pohl T."/>
            <person name="Merkel B.J."/>
            <person name="Hornburger P."/>
            <person name="Mueller R.-W."/>
            <person name="Bruemmer F."/>
            <person name="Labrenz M."/>
            <person name="Spormann A.M."/>
            <person name="Op den Camp H."/>
            <person name="Overmann J."/>
            <person name="Amann R."/>
            <person name="Jetten M.S.M."/>
            <person name="Mascher T."/>
            <person name="Medema M.H."/>
            <person name="Devos D.P."/>
            <person name="Kaster A.-K."/>
            <person name="Ovreas L."/>
            <person name="Rohde M."/>
            <person name="Galperin M.Y."/>
            <person name="Jogler C."/>
        </authorList>
    </citation>
    <scope>NUCLEOTIDE SEQUENCE [LARGE SCALE GENOMIC DNA]</scope>
    <source>
        <strain evidence="8 9">Pla85_3_4</strain>
    </source>
</reference>
<dbReference type="GO" id="GO:0003677">
    <property type="term" value="F:DNA binding"/>
    <property type="evidence" value="ECO:0007669"/>
    <property type="project" value="UniProtKB-KW"/>
</dbReference>
<dbReference type="SUPFAM" id="SSF88946">
    <property type="entry name" value="Sigma2 domain of RNA polymerase sigma factors"/>
    <property type="match status" value="1"/>
</dbReference>
<organism evidence="8 9">
    <name type="scientific">Lignipirellula cremea</name>
    <dbReference type="NCBI Taxonomy" id="2528010"/>
    <lineage>
        <taxon>Bacteria</taxon>
        <taxon>Pseudomonadati</taxon>
        <taxon>Planctomycetota</taxon>
        <taxon>Planctomycetia</taxon>
        <taxon>Pirellulales</taxon>
        <taxon>Pirellulaceae</taxon>
        <taxon>Lignipirellula</taxon>
    </lineage>
</organism>
<feature type="domain" description="RNA polymerase sigma-70 region 2" evidence="6">
    <location>
        <begin position="26"/>
        <end position="98"/>
    </location>
</feature>
<dbReference type="NCBIfam" id="TIGR02937">
    <property type="entry name" value="sigma70-ECF"/>
    <property type="match status" value="1"/>
</dbReference>
<protein>
    <submittedName>
        <fullName evidence="8">RNA polymerase sigma factor</fullName>
    </submittedName>
</protein>
<evidence type="ECO:0000313" key="9">
    <source>
        <dbReference type="Proteomes" id="UP000317648"/>
    </source>
</evidence>
<dbReference type="RefSeq" id="WP_145057246.1">
    <property type="nucleotide sequence ID" value="NZ_CP036433.1"/>
</dbReference>
<dbReference type="InterPro" id="IPR013325">
    <property type="entry name" value="RNA_pol_sigma_r2"/>
</dbReference>
<gene>
    <name evidence="8" type="ORF">Pla8534_60540</name>
</gene>
<dbReference type="InterPro" id="IPR039425">
    <property type="entry name" value="RNA_pol_sigma-70-like"/>
</dbReference>
<proteinExistence type="inferred from homology"/>
<keyword evidence="9" id="KW-1185">Reference proteome</keyword>
<dbReference type="InterPro" id="IPR013324">
    <property type="entry name" value="RNA_pol_sigma_r3/r4-like"/>
</dbReference>
<keyword evidence="4" id="KW-0238">DNA-binding</keyword>
<dbReference type="InterPro" id="IPR007627">
    <property type="entry name" value="RNA_pol_sigma70_r2"/>
</dbReference>
<dbReference type="Proteomes" id="UP000317648">
    <property type="component" value="Chromosome"/>
</dbReference>
<dbReference type="SUPFAM" id="SSF88659">
    <property type="entry name" value="Sigma3 and sigma4 domains of RNA polymerase sigma factors"/>
    <property type="match status" value="1"/>
</dbReference>
<feature type="domain" description="RNA polymerase sigma factor 70 region 4 type 2" evidence="7">
    <location>
        <begin position="146"/>
        <end position="198"/>
    </location>
</feature>
<dbReference type="AlphaFoldDB" id="A0A518E294"/>
<keyword evidence="5" id="KW-0804">Transcription</keyword>
<dbReference type="PANTHER" id="PTHR43133:SF8">
    <property type="entry name" value="RNA POLYMERASE SIGMA FACTOR HI_1459-RELATED"/>
    <property type="match status" value="1"/>
</dbReference>
<dbReference type="OrthoDB" id="276109at2"/>
<dbReference type="InterPro" id="IPR036388">
    <property type="entry name" value="WH-like_DNA-bd_sf"/>
</dbReference>
<dbReference type="Pfam" id="PF04542">
    <property type="entry name" value="Sigma70_r2"/>
    <property type="match status" value="1"/>
</dbReference>